<keyword evidence="4" id="KW-1185">Reference proteome</keyword>
<sequence>MRKHFLNTVAIATTSLVLGQIPAVWAQQLVPAQSEITFTFHQMGVPVTGKFQRFAAEIALDPAQLETSRVKIDVDTASATIGNAETDAELIKADWFNTAAFPHATFESTAIKATGDNAYEATGTLTIKGEQRQVSVPVKLDYDGSVAVATGSVPIERLAFKIGDGAWSDTSMVANEVQVNFKLTLDGMTAP</sequence>
<comment type="caution">
    <text evidence="3">The sequence shown here is derived from an EMBL/GenBank/DDBJ whole genome shotgun (WGS) entry which is preliminary data.</text>
</comment>
<dbReference type="RefSeq" id="WP_046740956.1">
    <property type="nucleotide sequence ID" value="NZ_LBNQ01000014.1"/>
</dbReference>
<dbReference type="Proteomes" id="UP000050580">
    <property type="component" value="Unassembled WGS sequence"/>
</dbReference>
<dbReference type="OrthoDB" id="1247465at2"/>
<feature type="domain" description="Lipid/polyisoprenoid-binding YceI-like" evidence="2">
    <location>
        <begin position="26"/>
        <end position="186"/>
    </location>
</feature>
<evidence type="ECO:0000313" key="3">
    <source>
        <dbReference type="EMBL" id="KKW68733.1"/>
    </source>
</evidence>
<accession>A0A0U1Q1V2</accession>
<evidence type="ECO:0000313" key="4">
    <source>
        <dbReference type="Proteomes" id="UP000050580"/>
    </source>
</evidence>
<dbReference type="PATRIC" id="fig|1610491.3.peg.755"/>
<feature type="signal peptide" evidence="1">
    <location>
        <begin position="1"/>
        <end position="26"/>
    </location>
</feature>
<dbReference type="SMART" id="SM00867">
    <property type="entry name" value="YceI"/>
    <property type="match status" value="1"/>
</dbReference>
<dbReference type="SUPFAM" id="SSF101874">
    <property type="entry name" value="YceI-like"/>
    <property type="match status" value="1"/>
</dbReference>
<name>A0A0U1Q1V2_9BURK</name>
<evidence type="ECO:0000259" key="2">
    <source>
        <dbReference type="SMART" id="SM00867"/>
    </source>
</evidence>
<dbReference type="STRING" id="1610491.AAV94_03540"/>
<protein>
    <submittedName>
        <fullName evidence="3">Polyisoprenoid-binding protein</fullName>
    </submittedName>
</protein>
<dbReference type="PANTHER" id="PTHR34406">
    <property type="entry name" value="PROTEIN YCEI"/>
    <property type="match status" value="1"/>
</dbReference>
<dbReference type="EMBL" id="LBNQ01000014">
    <property type="protein sequence ID" value="KKW68733.1"/>
    <property type="molecule type" value="Genomic_DNA"/>
</dbReference>
<dbReference type="PANTHER" id="PTHR34406:SF1">
    <property type="entry name" value="PROTEIN YCEI"/>
    <property type="match status" value="1"/>
</dbReference>
<gene>
    <name evidence="3" type="ORF">AAV94_03540</name>
</gene>
<organism evidence="3 4">
    <name type="scientific">Lampropedia cohaerens</name>
    <dbReference type="NCBI Taxonomy" id="1610491"/>
    <lineage>
        <taxon>Bacteria</taxon>
        <taxon>Pseudomonadati</taxon>
        <taxon>Pseudomonadota</taxon>
        <taxon>Betaproteobacteria</taxon>
        <taxon>Burkholderiales</taxon>
        <taxon>Comamonadaceae</taxon>
        <taxon>Lampropedia</taxon>
    </lineage>
</organism>
<evidence type="ECO:0000256" key="1">
    <source>
        <dbReference type="SAM" id="SignalP"/>
    </source>
</evidence>
<feature type="chain" id="PRO_5006713078" evidence="1">
    <location>
        <begin position="27"/>
        <end position="191"/>
    </location>
</feature>
<dbReference type="InterPro" id="IPR036761">
    <property type="entry name" value="TTHA0802/YceI-like_sf"/>
</dbReference>
<reference evidence="3 4" key="1">
    <citation type="submission" date="2015-05" db="EMBL/GenBank/DDBJ databases">
        <title>Draft genome sequence of Lampropedia sp. CT6, isolated from the microbial mat of a hot water spring, located at Manikaran, India.</title>
        <authorList>
            <person name="Tripathi C."/>
            <person name="Rani P."/>
            <person name="Mahato N.K."/>
            <person name="Lal R."/>
        </authorList>
    </citation>
    <scope>NUCLEOTIDE SEQUENCE [LARGE SCALE GENOMIC DNA]</scope>
    <source>
        <strain evidence="3 4">CT6</strain>
    </source>
</reference>
<keyword evidence="1" id="KW-0732">Signal</keyword>
<dbReference type="AlphaFoldDB" id="A0A0U1Q1V2"/>
<dbReference type="Pfam" id="PF04264">
    <property type="entry name" value="YceI"/>
    <property type="match status" value="1"/>
</dbReference>
<dbReference type="Gene3D" id="2.40.128.110">
    <property type="entry name" value="Lipid/polyisoprenoid-binding, YceI-like"/>
    <property type="match status" value="1"/>
</dbReference>
<dbReference type="InterPro" id="IPR007372">
    <property type="entry name" value="Lipid/polyisoprenoid-bd_YceI"/>
</dbReference>
<proteinExistence type="predicted"/>